<dbReference type="SUPFAM" id="SSF53850">
    <property type="entry name" value="Periplasmic binding protein-like II"/>
    <property type="match status" value="1"/>
</dbReference>
<evidence type="ECO:0000256" key="1">
    <source>
        <dbReference type="SAM" id="SignalP"/>
    </source>
</evidence>
<proteinExistence type="predicted"/>
<feature type="signal peptide" evidence="1">
    <location>
        <begin position="1"/>
        <end position="23"/>
    </location>
</feature>
<dbReference type="Proteomes" id="UP000509597">
    <property type="component" value="Chromosome"/>
</dbReference>
<evidence type="ECO:0000313" key="2">
    <source>
        <dbReference type="EMBL" id="QLG89737.1"/>
    </source>
</evidence>
<dbReference type="RefSeq" id="WP_179356755.1">
    <property type="nucleotide sequence ID" value="NZ_CP058627.1"/>
</dbReference>
<feature type="chain" id="PRO_5028883673" description="Transporter substrate-binding domain-containing protein" evidence="1">
    <location>
        <begin position="24"/>
        <end position="290"/>
    </location>
</feature>
<sequence>MTFKPAILLYLLCALLSPLMAQGDEQIIRMRPKQGAIDTSHDYFIGLVRLALQKTPEQGPARIVEISTDMPQARALLELSRGNLIDLDWAGTNIEREKLLRPIRIPLDGGLLGHRALVIRKESIPQFGQIKTAQDLAKYTGIQGSQWPDTAILELAGLKIEKPPKFEMMYPMLINRRGDYFPRGLNEVYAEFATLNNPDLVVYDKLLLVYKMPMYFFTAKNNTVLATRIEKGLRQAISDGSMLDYMKKSPVTAKLFPLSKYQGSRKIYLNNPSLPPETPINDASLWLNLN</sequence>
<evidence type="ECO:0000313" key="3">
    <source>
        <dbReference type="Proteomes" id="UP000509597"/>
    </source>
</evidence>
<dbReference type="AlphaFoldDB" id="A0A7H9BM75"/>
<keyword evidence="3" id="KW-1185">Reference proteome</keyword>
<name>A0A7H9BM75_9NEIS</name>
<protein>
    <recommendedName>
        <fullName evidence="4">Transporter substrate-binding domain-containing protein</fullName>
    </recommendedName>
</protein>
<keyword evidence="1" id="KW-0732">Signal</keyword>
<dbReference type="KEGG" id="chiz:HQ393_16620"/>
<gene>
    <name evidence="2" type="ORF">HQ393_16620</name>
</gene>
<reference evidence="2 3" key="1">
    <citation type="submission" date="2020-07" db="EMBL/GenBank/DDBJ databases">
        <title>Complete genome sequence of Chitinibacter sp. 2T18.</title>
        <authorList>
            <person name="Bae J.-W."/>
            <person name="Choi J.-W."/>
        </authorList>
    </citation>
    <scope>NUCLEOTIDE SEQUENCE [LARGE SCALE GENOMIC DNA]</scope>
    <source>
        <strain evidence="2 3">2T18</strain>
    </source>
</reference>
<evidence type="ECO:0008006" key="4">
    <source>
        <dbReference type="Google" id="ProtNLM"/>
    </source>
</evidence>
<organism evidence="2 3">
    <name type="scientific">Chitinibacter bivalviorum</name>
    <dbReference type="NCBI Taxonomy" id="2739434"/>
    <lineage>
        <taxon>Bacteria</taxon>
        <taxon>Pseudomonadati</taxon>
        <taxon>Pseudomonadota</taxon>
        <taxon>Betaproteobacteria</taxon>
        <taxon>Neisseriales</taxon>
        <taxon>Chitinibacteraceae</taxon>
        <taxon>Chitinibacter</taxon>
    </lineage>
</organism>
<accession>A0A7H9BM75</accession>
<dbReference type="EMBL" id="CP058627">
    <property type="protein sequence ID" value="QLG89737.1"/>
    <property type="molecule type" value="Genomic_DNA"/>
</dbReference>